<name>A0A7X0H532_9BACT</name>
<dbReference type="Proteomes" id="UP000541810">
    <property type="component" value="Unassembled WGS sequence"/>
</dbReference>
<reference evidence="1 2" key="1">
    <citation type="submission" date="2020-08" db="EMBL/GenBank/DDBJ databases">
        <title>Genomic Encyclopedia of Type Strains, Phase IV (KMG-IV): sequencing the most valuable type-strain genomes for metagenomic binning, comparative biology and taxonomic classification.</title>
        <authorList>
            <person name="Goeker M."/>
        </authorList>
    </citation>
    <scope>NUCLEOTIDE SEQUENCE [LARGE SCALE GENOMIC DNA]</scope>
    <source>
        <strain evidence="1 2">DSM 103725</strain>
    </source>
</reference>
<organism evidence="1 2">
    <name type="scientific">Algisphaera agarilytica</name>
    <dbReference type="NCBI Taxonomy" id="1385975"/>
    <lineage>
        <taxon>Bacteria</taxon>
        <taxon>Pseudomonadati</taxon>
        <taxon>Planctomycetota</taxon>
        <taxon>Phycisphaerae</taxon>
        <taxon>Phycisphaerales</taxon>
        <taxon>Phycisphaeraceae</taxon>
        <taxon>Algisphaera</taxon>
    </lineage>
</organism>
<dbReference type="Gene3D" id="2.60.120.430">
    <property type="entry name" value="Galactose-binding lectin"/>
    <property type="match status" value="1"/>
</dbReference>
<gene>
    <name evidence="1" type="ORF">HNQ40_000993</name>
</gene>
<dbReference type="RefSeq" id="WP_184676773.1">
    <property type="nucleotide sequence ID" value="NZ_JACHGY010000001.1"/>
</dbReference>
<dbReference type="SUPFAM" id="SSF51445">
    <property type="entry name" value="(Trans)glycosidases"/>
    <property type="match status" value="1"/>
</dbReference>
<protein>
    <recommendedName>
        <fullName evidence="3">Beta-agarase</fullName>
    </recommendedName>
</protein>
<sequence length="717" mass="80878">MNIQPLIGLLGLFVFAFLAAPKTQAQQLLEMGLAENVDDSAKSMPMIAFDADFSLDGVAGENTTVSLLAEDGALKAGWPAARNGYPGIKLHAPDGAWDLSSWRWIRLDVENTGAKNVRLGLRADNPGADDDDKRRMHVIIDVNAGQKQTISLPIYSTNWALDRSVELVGMRDTPGQCKIDPSEVVKIILFSVRPYQEESLVVSNLRAVGEVKKLELSEFLPFIDKFGQYVHAEWDGKAHTDEDLIAQIESEAQDLASNPGPSNFNKYGGWADGPQLEATGHFRVTKHEGKWWLVDPDGRLFWSNGPDCIDVRFGGYTGVQYREDYFAWLPPQEGDPLSQHYMENAGWAPHGFYKDKLPFMMYDFHNANLQRKYGETWRESFADLAHQRIRSWGMNTIAAWGDPLIYRQQKTAYTTHVWVRGSRPIEGSSGYWGQFPDVFDPGFRDAARDSIAEYEQERTDPWNIGYYIDNEMSWGNTTDLAVAALTSPADQAAKLALIEDLKVNHRNIEALNAAWGSDYESWDDMVQRQDAPPELDRARPDLEPFYRKLCETYFRTIKEELKKQAPDKLYLGVRFAWRNDIVVKASAKYCDVVSYNAYQGTIGDLKLPEGIDRPLMIGEFTFSAADARGFGGLMISATDQTHRGERFVEYIRSGLENPQIVGAHWFQYIDQSPAGRPDGENWNVGIVSLTDYPHAGLIEGMRDIGYRMYDVRAGLQD</sequence>
<accession>A0A7X0H532</accession>
<keyword evidence="2" id="KW-1185">Reference proteome</keyword>
<dbReference type="EMBL" id="JACHGY010000001">
    <property type="protein sequence ID" value="MBB6429187.1"/>
    <property type="molecule type" value="Genomic_DNA"/>
</dbReference>
<evidence type="ECO:0008006" key="3">
    <source>
        <dbReference type="Google" id="ProtNLM"/>
    </source>
</evidence>
<dbReference type="Gene3D" id="3.20.20.80">
    <property type="entry name" value="Glycosidases"/>
    <property type="match status" value="1"/>
</dbReference>
<dbReference type="InterPro" id="IPR017853">
    <property type="entry name" value="GH"/>
</dbReference>
<dbReference type="AlphaFoldDB" id="A0A7X0H532"/>
<evidence type="ECO:0000313" key="1">
    <source>
        <dbReference type="EMBL" id="MBB6429187.1"/>
    </source>
</evidence>
<evidence type="ECO:0000313" key="2">
    <source>
        <dbReference type="Proteomes" id="UP000541810"/>
    </source>
</evidence>
<proteinExistence type="predicted"/>
<comment type="caution">
    <text evidence="1">The sequence shown here is derived from an EMBL/GenBank/DDBJ whole genome shotgun (WGS) entry which is preliminary data.</text>
</comment>